<protein>
    <submittedName>
        <fullName evidence="1">ABATE domain-containing protein</fullName>
    </submittedName>
</protein>
<organism evidence="1 2">
    <name type="scientific">Paraconexibacter antarcticus</name>
    <dbReference type="NCBI Taxonomy" id="2949664"/>
    <lineage>
        <taxon>Bacteria</taxon>
        <taxon>Bacillati</taxon>
        <taxon>Actinomycetota</taxon>
        <taxon>Thermoleophilia</taxon>
        <taxon>Solirubrobacterales</taxon>
        <taxon>Paraconexibacteraceae</taxon>
        <taxon>Paraconexibacter</taxon>
    </lineage>
</organism>
<dbReference type="EMBL" id="CP098502">
    <property type="protein sequence ID" value="UTI64943.1"/>
    <property type="molecule type" value="Genomic_DNA"/>
</dbReference>
<sequence>MSRHVAYTVMAPVRAGERDGLARAIEALGPSDGSPLTAIPGLHMGRVTLIERLEDPRGATAPALGPYLFVVVDADPPEAAVVEGLARACAPLFARCEGCPDTDDRRALATWLADHRIKDSWTIMPYAEHSLPEVERALALRERFGRFAAAEALNPGAAGLRDRFLAEFGAG</sequence>
<reference evidence="1 2" key="1">
    <citation type="submission" date="2022-06" db="EMBL/GenBank/DDBJ databases">
        <title>Paraconexibacter antarcticus.</title>
        <authorList>
            <person name="Kim C.S."/>
        </authorList>
    </citation>
    <scope>NUCLEOTIDE SEQUENCE [LARGE SCALE GENOMIC DNA]</scope>
    <source>
        <strain evidence="1 2">02-257</strain>
    </source>
</reference>
<accession>A0ABY5DSE0</accession>
<evidence type="ECO:0000313" key="2">
    <source>
        <dbReference type="Proteomes" id="UP001056035"/>
    </source>
</evidence>
<proteinExistence type="predicted"/>
<name>A0ABY5DSE0_9ACTN</name>
<gene>
    <name evidence="1" type="ORF">NBH00_01750</name>
</gene>
<dbReference type="RefSeq" id="WP_254571635.1">
    <property type="nucleotide sequence ID" value="NZ_CP098502.1"/>
</dbReference>
<dbReference type="Proteomes" id="UP001056035">
    <property type="component" value="Chromosome"/>
</dbReference>
<evidence type="ECO:0000313" key="1">
    <source>
        <dbReference type="EMBL" id="UTI64943.1"/>
    </source>
</evidence>
<keyword evidence="2" id="KW-1185">Reference proteome</keyword>